<proteinExistence type="predicted"/>
<evidence type="ECO:0000313" key="2">
    <source>
        <dbReference type="Proteomes" id="UP000664859"/>
    </source>
</evidence>
<sequence>MAHVTPGARAYIKPDDFYGDVVRTTVLNLANSPVVQRDDGKLRAFMGQEVAEVVNKETKSDGVETVDDLPLDVRMVGIELMSAMGIPQETQALMFNNWLSKLTKEQRTAYTTQFAAVDTNDAAAVGAFITAMTAALTAL</sequence>
<dbReference type="EMBL" id="JAFCMP010000059">
    <property type="protein sequence ID" value="KAG5188950.1"/>
    <property type="molecule type" value="Genomic_DNA"/>
</dbReference>
<evidence type="ECO:0000313" key="1">
    <source>
        <dbReference type="EMBL" id="KAG5188950.1"/>
    </source>
</evidence>
<keyword evidence="2" id="KW-1185">Reference proteome</keyword>
<accession>A0A836CJJ7</accession>
<dbReference type="Proteomes" id="UP000664859">
    <property type="component" value="Unassembled WGS sequence"/>
</dbReference>
<dbReference type="AlphaFoldDB" id="A0A836CJJ7"/>
<reference evidence="1" key="1">
    <citation type="submission" date="2021-02" db="EMBL/GenBank/DDBJ databases">
        <title>First Annotated Genome of the Yellow-green Alga Tribonema minus.</title>
        <authorList>
            <person name="Mahan K.M."/>
        </authorList>
    </citation>
    <scope>NUCLEOTIDE SEQUENCE</scope>
    <source>
        <strain evidence="1">UTEX B ZZ1240</strain>
    </source>
</reference>
<name>A0A836CJJ7_9STRA</name>
<organism evidence="1 2">
    <name type="scientific">Tribonema minus</name>
    <dbReference type="NCBI Taxonomy" id="303371"/>
    <lineage>
        <taxon>Eukaryota</taxon>
        <taxon>Sar</taxon>
        <taxon>Stramenopiles</taxon>
        <taxon>Ochrophyta</taxon>
        <taxon>PX clade</taxon>
        <taxon>Xanthophyceae</taxon>
        <taxon>Tribonematales</taxon>
        <taxon>Tribonemataceae</taxon>
        <taxon>Tribonema</taxon>
    </lineage>
</organism>
<dbReference type="OrthoDB" id="10571193at2759"/>
<protein>
    <submittedName>
        <fullName evidence="1">Uncharacterized protein</fullName>
    </submittedName>
</protein>
<gene>
    <name evidence="1" type="ORF">JKP88DRAFT_287033</name>
</gene>
<comment type="caution">
    <text evidence="1">The sequence shown here is derived from an EMBL/GenBank/DDBJ whole genome shotgun (WGS) entry which is preliminary data.</text>
</comment>